<proteinExistence type="predicted"/>
<keyword evidence="2" id="KW-1185">Reference proteome</keyword>
<comment type="caution">
    <text evidence="1">The sequence shown here is derived from an EMBL/GenBank/DDBJ whole genome shotgun (WGS) entry which is preliminary data.</text>
</comment>
<evidence type="ECO:0000313" key="1">
    <source>
        <dbReference type="EMBL" id="OVE56326.1"/>
    </source>
</evidence>
<accession>A0A202BXW6</accession>
<protein>
    <recommendedName>
        <fullName evidence="3">Sporadically distributed protein, TIGR04141 family</fullName>
    </recommendedName>
</protein>
<dbReference type="InterPro" id="IPR026487">
    <property type="entry name" value="CHP04141"/>
</dbReference>
<gene>
    <name evidence="1" type="ORF">B0E34_12335</name>
</gene>
<dbReference type="NCBIfam" id="TIGR04141">
    <property type="entry name" value="TIGR04141 family sporadically distributed protein"/>
    <property type="match status" value="1"/>
</dbReference>
<evidence type="ECO:0000313" key="2">
    <source>
        <dbReference type="Proteomes" id="UP000196355"/>
    </source>
</evidence>
<dbReference type="RefSeq" id="WP_087709842.1">
    <property type="nucleotide sequence ID" value="NZ_MVAG01000122.1"/>
</dbReference>
<organism evidence="1 2">
    <name type="scientific">Chryseobacterium mucoviscidosis</name>
    <dbReference type="NCBI Taxonomy" id="1945581"/>
    <lineage>
        <taxon>Bacteria</taxon>
        <taxon>Pseudomonadati</taxon>
        <taxon>Bacteroidota</taxon>
        <taxon>Flavobacteriia</taxon>
        <taxon>Flavobacteriales</taxon>
        <taxon>Weeksellaceae</taxon>
        <taxon>Chryseobacterium group</taxon>
        <taxon>Chryseobacterium</taxon>
    </lineage>
</organism>
<dbReference type="EMBL" id="MVAG01000122">
    <property type="protein sequence ID" value="OVE56326.1"/>
    <property type="molecule type" value="Genomic_DNA"/>
</dbReference>
<dbReference type="AlphaFoldDB" id="A0A202BXW6"/>
<sequence length="502" mass="59252">MPKFNIYKVLKVNERSLIKKLHFAGLKNIDSKNIGETKLDFYLSTNPELVDIWWTEYYFDFFINRDIPQNKIFFGCLIIHNDSYCYVISLGKTHFYLKEFCDLEFGINLAERIIDIENMKLKNSKFYKSQKNKSITSFSNNTILDYDSGESLHFIKAKTISSDLWGNIASFGHSVQLNIDLQINEIPKLIQRIEKVLKEKKIINFPKADLIKDSIEIDRLDELIAIAIRDYNSDVSNDEFDLSGIDFIFTNDSHFKFNIKGTEIESDLFNELSIDYLRDFIEDNQVNILKEINNIQVKFLREEGRSFSKPLKAILQFVTDDRETLIDGKWHKFNQSYIDLLNDKVRKIPLRYDSIFDIEKNETETEFNEKRVVDGYLNIHTEFVQLAKKYKVEKMDLYKDGTLFFVKKGTLQKLNYVIDQALNTLQLLKHNEFKIISDDEELLITKINTWILVDNVKKVNDLSQFRSLIFIMKMNELYRQVTDAGLILECNINYIKKIQRKK</sequence>
<reference evidence="2" key="1">
    <citation type="submission" date="2017-02" db="EMBL/GenBank/DDBJ databases">
        <authorList>
            <person name="Tetz G."/>
            <person name="Tetz V."/>
        </authorList>
    </citation>
    <scope>NUCLEOTIDE SEQUENCE [LARGE SCALE GENOMIC DNA]</scope>
    <source>
        <strain evidence="2">VT16-26</strain>
    </source>
</reference>
<evidence type="ECO:0008006" key="3">
    <source>
        <dbReference type="Google" id="ProtNLM"/>
    </source>
</evidence>
<name>A0A202BXW6_9FLAO</name>
<dbReference type="Proteomes" id="UP000196355">
    <property type="component" value="Unassembled WGS sequence"/>
</dbReference>